<evidence type="ECO:0000256" key="1">
    <source>
        <dbReference type="ARBA" id="ARBA00022603"/>
    </source>
</evidence>
<dbReference type="Pfam" id="PF08241">
    <property type="entry name" value="Methyltransf_11"/>
    <property type="match status" value="1"/>
</dbReference>
<protein>
    <submittedName>
        <fullName evidence="5">Methyltransferase domain-containing protein</fullName>
    </submittedName>
</protein>
<dbReference type="PANTHER" id="PTHR44068">
    <property type="entry name" value="ZGC:194242"/>
    <property type="match status" value="1"/>
</dbReference>
<evidence type="ECO:0000313" key="5">
    <source>
        <dbReference type="EMBL" id="MCX2818846.1"/>
    </source>
</evidence>
<dbReference type="InterPro" id="IPR050447">
    <property type="entry name" value="Erg6_SMT_methyltransf"/>
</dbReference>
<organism evidence="5 6">
    <name type="scientific">Halorutilus salinus</name>
    <dbReference type="NCBI Taxonomy" id="2487751"/>
    <lineage>
        <taxon>Archaea</taxon>
        <taxon>Methanobacteriati</taxon>
        <taxon>Methanobacteriota</taxon>
        <taxon>Stenosarchaea group</taxon>
        <taxon>Halobacteria</taxon>
        <taxon>Halorutilales</taxon>
        <taxon>Halorutilaceae</taxon>
        <taxon>Halorutilus</taxon>
    </lineage>
</organism>
<sequence>MTSSEVQETVNDYYDECQVDYSMMWGTNDHLSMHYGYHDDEHESLEDAVINLTRVVADRAGVSEGDRVLDAGCGVGGSAVWLAQERGARVDGVNINEMQVEKARLGAEERGVEDVSFHVADYTDVPFDDDSFDVVWAVESVCHTDDENSFLREAKRVLKDDGVLVVADGFLGKGRDEMTDDENEGVDAMLEGMAAPSLSTVDEFRDALAEEGFQDTEFEDKYESVYPSARRMYLLTLVTYPVAKLLRILGIRSERQMKHLSASYQQYRMLEKGVWVHGLFYSRS</sequence>
<feature type="domain" description="Polyketide synthase-like methyltransferase" evidence="4">
    <location>
        <begin position="14"/>
        <end position="268"/>
    </location>
</feature>
<dbReference type="SUPFAM" id="SSF53335">
    <property type="entry name" value="S-adenosyl-L-methionine-dependent methyltransferases"/>
    <property type="match status" value="1"/>
</dbReference>
<dbReference type="AlphaFoldDB" id="A0A9Q4C4B1"/>
<comment type="caution">
    <text evidence="5">The sequence shown here is derived from an EMBL/GenBank/DDBJ whole genome shotgun (WGS) entry which is preliminary data.</text>
</comment>
<gene>
    <name evidence="5" type="ORF">EGH25_05730</name>
</gene>
<dbReference type="InterPro" id="IPR013216">
    <property type="entry name" value="Methyltransf_11"/>
</dbReference>
<evidence type="ECO:0000259" key="4">
    <source>
        <dbReference type="SMART" id="SM00828"/>
    </source>
</evidence>
<keyword evidence="2" id="KW-0808">Transferase</keyword>
<dbReference type="GO" id="GO:0032259">
    <property type="term" value="P:methylation"/>
    <property type="evidence" value="ECO:0007669"/>
    <property type="project" value="UniProtKB-KW"/>
</dbReference>
<keyword evidence="6" id="KW-1185">Reference proteome</keyword>
<proteinExistence type="predicted"/>
<reference evidence="5" key="1">
    <citation type="submission" date="2022-09" db="EMBL/GenBank/DDBJ databases">
        <title>Haloadaptaus new haloarchaeum isolated from saline soil.</title>
        <authorList>
            <person name="Duran-Viseras A."/>
            <person name="Sanchez-Porro C."/>
            <person name="Ventosa A."/>
        </authorList>
    </citation>
    <scope>NUCLEOTIDE SEQUENCE</scope>
    <source>
        <strain evidence="5">F3-133</strain>
    </source>
</reference>
<dbReference type="GO" id="GO:0008757">
    <property type="term" value="F:S-adenosylmethionine-dependent methyltransferase activity"/>
    <property type="evidence" value="ECO:0007669"/>
    <property type="project" value="InterPro"/>
</dbReference>
<keyword evidence="1 5" id="KW-0489">Methyltransferase</keyword>
<evidence type="ECO:0000256" key="3">
    <source>
        <dbReference type="ARBA" id="ARBA00022691"/>
    </source>
</evidence>
<accession>A0A9Q4C4B1</accession>
<dbReference type="Proteomes" id="UP001149411">
    <property type="component" value="Unassembled WGS sequence"/>
</dbReference>
<dbReference type="SMART" id="SM00828">
    <property type="entry name" value="PKS_MT"/>
    <property type="match status" value="1"/>
</dbReference>
<dbReference type="RefSeq" id="WP_266086684.1">
    <property type="nucleotide sequence ID" value="NZ_RKLV01000004.1"/>
</dbReference>
<evidence type="ECO:0000313" key="6">
    <source>
        <dbReference type="Proteomes" id="UP001149411"/>
    </source>
</evidence>
<dbReference type="CDD" id="cd02440">
    <property type="entry name" value="AdoMet_MTases"/>
    <property type="match status" value="1"/>
</dbReference>
<name>A0A9Q4C4B1_9EURY</name>
<dbReference type="InterPro" id="IPR029063">
    <property type="entry name" value="SAM-dependent_MTases_sf"/>
</dbReference>
<keyword evidence="3" id="KW-0949">S-adenosyl-L-methionine</keyword>
<dbReference type="Gene3D" id="3.40.50.150">
    <property type="entry name" value="Vaccinia Virus protein VP39"/>
    <property type="match status" value="1"/>
</dbReference>
<dbReference type="EMBL" id="RKLV01000004">
    <property type="protein sequence ID" value="MCX2818846.1"/>
    <property type="molecule type" value="Genomic_DNA"/>
</dbReference>
<evidence type="ECO:0000256" key="2">
    <source>
        <dbReference type="ARBA" id="ARBA00022679"/>
    </source>
</evidence>
<dbReference type="InterPro" id="IPR020803">
    <property type="entry name" value="MeTfrase_dom"/>
</dbReference>
<dbReference type="PANTHER" id="PTHR44068:SF11">
    <property type="entry name" value="GERANYL DIPHOSPHATE 2-C-METHYLTRANSFERASE"/>
    <property type="match status" value="1"/>
</dbReference>